<evidence type="ECO:0000313" key="2">
    <source>
        <dbReference type="Proteomes" id="UP000298681"/>
    </source>
</evidence>
<gene>
    <name evidence="1" type="ORF">E4582_09400</name>
</gene>
<dbReference type="OrthoDB" id="8588389at2"/>
<name>A0A4Z1RFJ9_9GAMM</name>
<dbReference type="AlphaFoldDB" id="A0A4Z1RFJ9"/>
<reference evidence="1 2" key="1">
    <citation type="submission" date="2019-01" db="EMBL/GenBank/DDBJ databases">
        <authorList>
            <person name="Zhang S."/>
        </authorList>
    </citation>
    <scope>NUCLEOTIDE SEQUENCE [LARGE SCALE GENOMIC DNA]</scope>
    <source>
        <strain evidence="1 2">1626</strain>
    </source>
</reference>
<dbReference type="PROSITE" id="PS51257">
    <property type="entry name" value="PROKAR_LIPOPROTEIN"/>
    <property type="match status" value="1"/>
</dbReference>
<accession>A0A4Z1RFJ9</accession>
<keyword evidence="2" id="KW-1185">Reference proteome</keyword>
<dbReference type="EMBL" id="SPUH01000001">
    <property type="protein sequence ID" value="TKS54953.1"/>
    <property type="molecule type" value="Genomic_DNA"/>
</dbReference>
<organism evidence="1 2">
    <name type="scientific">Luteimonas yindakuii</name>
    <dbReference type="NCBI Taxonomy" id="2565782"/>
    <lineage>
        <taxon>Bacteria</taxon>
        <taxon>Pseudomonadati</taxon>
        <taxon>Pseudomonadota</taxon>
        <taxon>Gammaproteobacteria</taxon>
        <taxon>Lysobacterales</taxon>
        <taxon>Lysobacteraceae</taxon>
        <taxon>Luteimonas</taxon>
    </lineage>
</organism>
<proteinExistence type="predicted"/>
<dbReference type="Pfam" id="PF10001">
    <property type="entry name" value="DUF2242"/>
    <property type="match status" value="1"/>
</dbReference>
<comment type="caution">
    <text evidence="1">The sequence shown here is derived from an EMBL/GenBank/DDBJ whole genome shotgun (WGS) entry which is preliminary data.</text>
</comment>
<dbReference type="Proteomes" id="UP000298681">
    <property type="component" value="Unassembled WGS sequence"/>
</dbReference>
<evidence type="ECO:0000313" key="1">
    <source>
        <dbReference type="EMBL" id="TKS54953.1"/>
    </source>
</evidence>
<sequence length="185" mass="19706">MPASLPRVVLFACLVASLLAACGGGQAGKARPALLGETFAFDDMYSRTFATRPDVACEAARRALLGQGYAVGRAEAASVEASKNFQPESDSHLQLAVRVSCVPQDGHALVFVSALQDRYALRRSANSASLGVSALGSVSLPIGSTEDSLVRVASSTVQDAEFYSRFFERLGHYLPAHVREVEDER</sequence>
<dbReference type="InterPro" id="IPR018718">
    <property type="entry name" value="DUF2242"/>
</dbReference>
<protein>
    <submittedName>
        <fullName evidence="1">DUF2242 domain-containing protein</fullName>
    </submittedName>
</protein>